<organism evidence="3">
    <name type="scientific">Oryza sativa subsp. japonica</name>
    <name type="common">Rice</name>
    <dbReference type="NCBI Taxonomy" id="39947"/>
    <lineage>
        <taxon>Eukaryota</taxon>
        <taxon>Viridiplantae</taxon>
        <taxon>Streptophyta</taxon>
        <taxon>Embryophyta</taxon>
        <taxon>Tracheophyta</taxon>
        <taxon>Spermatophyta</taxon>
        <taxon>Magnoliopsida</taxon>
        <taxon>Liliopsida</taxon>
        <taxon>Poales</taxon>
        <taxon>Poaceae</taxon>
        <taxon>BOP clade</taxon>
        <taxon>Oryzoideae</taxon>
        <taxon>Oryzeae</taxon>
        <taxon>Oryzinae</taxon>
        <taxon>Oryza</taxon>
        <taxon>Oryza sativa</taxon>
    </lineage>
</organism>
<reference evidence="3" key="1">
    <citation type="journal article" date="2002" name="Nature">
        <title>The genome sequence and structure of rice chromosome 1.</title>
        <authorList>
            <person name="Sasaki T."/>
            <person name="Matsumoto T."/>
            <person name="Yamamoto K."/>
            <person name="Sakata K."/>
            <person name="Baba T."/>
            <person name="Katayose Y."/>
            <person name="Wu J."/>
            <person name="Niimura Y."/>
            <person name="Cheng Z."/>
            <person name="Nagamura Y."/>
            <person name="Antonio B.A."/>
            <person name="Kanamori H."/>
            <person name="Hosokawa S."/>
            <person name="Masukawa M."/>
            <person name="Arikawa K."/>
            <person name="Chiden Y."/>
            <person name="Hayashi M."/>
            <person name="Okamoto M."/>
            <person name="Ando T."/>
            <person name="Aoki H."/>
            <person name="Arita K."/>
            <person name="Hamada M."/>
            <person name="Harada C."/>
            <person name="Hijishita S."/>
            <person name="Honda M."/>
            <person name="Ichikawa Y."/>
            <person name="Idonuma A."/>
            <person name="Iijima M."/>
            <person name="Ikeda M."/>
            <person name="Ikeno M."/>
            <person name="Itoh S."/>
            <person name="Itoh T."/>
            <person name="Itoh Y."/>
            <person name="Itoh Y."/>
            <person name="Iwabuchi A."/>
            <person name="Kamiya K."/>
            <person name="Karasawa W."/>
            <person name="Katagiri S."/>
            <person name="Kikuta A."/>
            <person name="Kobayashi N."/>
            <person name="Kono I."/>
            <person name="Machita K."/>
            <person name="Maehara T."/>
            <person name="Mizuno H."/>
            <person name="Mizubayashi T."/>
            <person name="Mukai Y."/>
            <person name="Nagasaki H."/>
            <person name="Nakashima M."/>
            <person name="Nakama Y."/>
            <person name="Nakamichi Y."/>
            <person name="Nakamura M."/>
            <person name="Namiki N."/>
            <person name="Negishi M."/>
            <person name="Ohta I."/>
            <person name="Ono N."/>
            <person name="Saji S."/>
            <person name="Sakai K."/>
            <person name="Shibata M."/>
            <person name="Shimokawa T."/>
            <person name="Shomura A."/>
            <person name="Song J."/>
            <person name="Takazaki Y."/>
            <person name="Terasawa K."/>
            <person name="Tsuji K."/>
            <person name="Waki K."/>
            <person name="Yamagata H."/>
            <person name="Yamane H."/>
            <person name="Yoshiki S."/>
            <person name="Yoshihara R."/>
            <person name="Yukawa K."/>
            <person name="Zhong H."/>
            <person name="Iwama H."/>
            <person name="Endo T."/>
            <person name="Ito H."/>
            <person name="Hahn J.H."/>
            <person name="Kim H.I."/>
            <person name="Eun M.Y."/>
            <person name="Yano M."/>
            <person name="Jiang J."/>
            <person name="Gojobori T."/>
        </authorList>
    </citation>
    <scope>NUCLEOTIDE SEQUENCE</scope>
</reference>
<proteinExistence type="predicted"/>
<feature type="compositionally biased region" description="Basic residues" evidence="1">
    <location>
        <begin position="30"/>
        <end position="43"/>
    </location>
</feature>
<evidence type="ECO:0000313" key="3">
    <source>
        <dbReference type="EMBL" id="BAD81548.1"/>
    </source>
</evidence>
<dbReference type="Proteomes" id="UP000817658">
    <property type="component" value="Chromosome 1"/>
</dbReference>
<evidence type="ECO:0000256" key="1">
    <source>
        <dbReference type="SAM" id="MobiDB-lite"/>
    </source>
</evidence>
<reference evidence="4" key="3">
    <citation type="journal article" date="2008" name="Nucleic Acids Res.">
        <title>The rice annotation project database (RAP-DB): 2008 update.</title>
        <authorList>
            <consortium name="The rice annotation project (RAP)"/>
        </authorList>
    </citation>
    <scope>GENOME REANNOTATION</scope>
    <source>
        <strain evidence="4">cv. Nipponbare</strain>
    </source>
</reference>
<sequence length="57" mass="6699">MMEWLSVSPLVRSEPKLKLLQHRPVEHLPQHVHRNSFRRHGRGLRASTIHPSRSEDA</sequence>
<dbReference type="Proteomes" id="UP000000763">
    <property type="component" value="Chromosome 1"/>
</dbReference>
<accession>Q5NAF8</accession>
<evidence type="ECO:0000313" key="4">
    <source>
        <dbReference type="Proteomes" id="UP000000763"/>
    </source>
</evidence>
<gene>
    <name evidence="2" type="ORF">P0443E07.16</name>
    <name evidence="3" type="ORF">P0492F05.25</name>
</gene>
<name>Q5NAF8_ORYSJ</name>
<evidence type="ECO:0000313" key="2">
    <source>
        <dbReference type="EMBL" id="BAD81505.1"/>
    </source>
</evidence>
<dbReference type="AlphaFoldDB" id="Q5NAF8"/>
<dbReference type="EMBL" id="AP002902">
    <property type="protein sequence ID" value="BAD81548.1"/>
    <property type="molecule type" value="Genomic_DNA"/>
</dbReference>
<feature type="region of interest" description="Disordered" evidence="1">
    <location>
        <begin position="30"/>
        <end position="57"/>
    </location>
</feature>
<dbReference type="EMBL" id="AP002900">
    <property type="protein sequence ID" value="BAD81505.1"/>
    <property type="molecule type" value="Genomic_DNA"/>
</dbReference>
<reference evidence="4" key="2">
    <citation type="journal article" date="2005" name="Nature">
        <title>The map-based sequence of the rice genome.</title>
        <authorList>
            <consortium name="International rice genome sequencing project (IRGSP)"/>
            <person name="Matsumoto T."/>
            <person name="Wu J."/>
            <person name="Kanamori H."/>
            <person name="Katayose Y."/>
            <person name="Fujisawa M."/>
            <person name="Namiki N."/>
            <person name="Mizuno H."/>
            <person name="Yamamoto K."/>
            <person name="Antonio B.A."/>
            <person name="Baba T."/>
            <person name="Sakata K."/>
            <person name="Nagamura Y."/>
            <person name="Aoki H."/>
            <person name="Arikawa K."/>
            <person name="Arita K."/>
            <person name="Bito T."/>
            <person name="Chiden Y."/>
            <person name="Fujitsuka N."/>
            <person name="Fukunaka R."/>
            <person name="Hamada M."/>
            <person name="Harada C."/>
            <person name="Hayashi A."/>
            <person name="Hijishita S."/>
            <person name="Honda M."/>
            <person name="Hosokawa S."/>
            <person name="Ichikawa Y."/>
            <person name="Idonuma A."/>
            <person name="Iijima M."/>
            <person name="Ikeda M."/>
            <person name="Ikeno M."/>
            <person name="Ito K."/>
            <person name="Ito S."/>
            <person name="Ito T."/>
            <person name="Ito Y."/>
            <person name="Ito Y."/>
            <person name="Iwabuchi A."/>
            <person name="Kamiya K."/>
            <person name="Karasawa W."/>
            <person name="Kurita K."/>
            <person name="Katagiri S."/>
            <person name="Kikuta A."/>
            <person name="Kobayashi H."/>
            <person name="Kobayashi N."/>
            <person name="Machita K."/>
            <person name="Maehara T."/>
            <person name="Masukawa M."/>
            <person name="Mizubayashi T."/>
            <person name="Mukai Y."/>
            <person name="Nagasaki H."/>
            <person name="Nagata Y."/>
            <person name="Naito S."/>
            <person name="Nakashima M."/>
            <person name="Nakama Y."/>
            <person name="Nakamichi Y."/>
            <person name="Nakamura M."/>
            <person name="Meguro A."/>
            <person name="Negishi M."/>
            <person name="Ohta I."/>
            <person name="Ohta T."/>
            <person name="Okamoto M."/>
            <person name="Ono N."/>
            <person name="Saji S."/>
            <person name="Sakaguchi M."/>
            <person name="Sakai K."/>
            <person name="Shibata M."/>
            <person name="Shimokawa T."/>
            <person name="Song J."/>
            <person name="Takazaki Y."/>
            <person name="Terasawa K."/>
            <person name="Tsugane M."/>
            <person name="Tsuji K."/>
            <person name="Ueda S."/>
            <person name="Waki K."/>
            <person name="Yamagata H."/>
            <person name="Yamamoto M."/>
            <person name="Yamamoto S."/>
            <person name="Yamane H."/>
            <person name="Yoshiki S."/>
            <person name="Yoshihara R."/>
            <person name="Yukawa K."/>
            <person name="Zhong H."/>
            <person name="Yano M."/>
            <person name="Yuan Q."/>
            <person name="Ouyang S."/>
            <person name="Liu J."/>
            <person name="Jones K.M."/>
            <person name="Gansberger K."/>
            <person name="Moffat K."/>
            <person name="Hill J."/>
            <person name="Bera J."/>
            <person name="Fadrosh D."/>
            <person name="Jin S."/>
            <person name="Johri S."/>
            <person name="Kim M."/>
            <person name="Overton L."/>
            <person name="Reardon M."/>
            <person name="Tsitrin T."/>
            <person name="Vuong H."/>
            <person name="Weaver B."/>
            <person name="Ciecko A."/>
            <person name="Tallon L."/>
            <person name="Jackson J."/>
            <person name="Pai G."/>
            <person name="Aken S.V."/>
            <person name="Utterback T."/>
            <person name="Reidmuller S."/>
            <person name="Feldblyum T."/>
            <person name="Hsiao J."/>
            <person name="Zismann V."/>
            <person name="Iobst S."/>
            <person name="de Vazeille A.R."/>
            <person name="Buell C.R."/>
            <person name="Ying K."/>
            <person name="Li Y."/>
            <person name="Lu T."/>
            <person name="Huang Y."/>
            <person name="Zhao Q."/>
            <person name="Feng Q."/>
            <person name="Zhang L."/>
            <person name="Zhu J."/>
            <person name="Weng Q."/>
            <person name="Mu J."/>
            <person name="Lu Y."/>
            <person name="Fan D."/>
            <person name="Liu Y."/>
            <person name="Guan J."/>
            <person name="Zhang Y."/>
            <person name="Yu S."/>
            <person name="Liu X."/>
            <person name="Zhang Y."/>
            <person name="Hong G."/>
            <person name="Han B."/>
            <person name="Choisne N."/>
            <person name="Demange N."/>
            <person name="Orjeda G."/>
            <person name="Samain S."/>
            <person name="Cattolico L."/>
            <person name="Pelletier E."/>
            <person name="Couloux A."/>
            <person name="Segurens B."/>
            <person name="Wincker P."/>
            <person name="D'Hont A."/>
            <person name="Scarpelli C."/>
            <person name="Weissenbach J."/>
            <person name="Salanoubat M."/>
            <person name="Quetier F."/>
            <person name="Yu Y."/>
            <person name="Kim H.R."/>
            <person name="Rambo T."/>
            <person name="Currie J."/>
            <person name="Collura K."/>
            <person name="Luo M."/>
            <person name="Yang T."/>
            <person name="Ammiraju J.S.S."/>
            <person name="Engler F."/>
            <person name="Soderlund C."/>
            <person name="Wing R.A."/>
            <person name="Palmer L.E."/>
            <person name="de la Bastide M."/>
            <person name="Spiegel L."/>
            <person name="Nascimento L."/>
            <person name="Zutavern T."/>
            <person name="O'Shaughnessy A."/>
            <person name="Dike S."/>
            <person name="Dedhia N."/>
            <person name="Preston R."/>
            <person name="Balija V."/>
            <person name="McCombie W.R."/>
            <person name="Chow T."/>
            <person name="Chen H."/>
            <person name="Chung M."/>
            <person name="Chen C."/>
            <person name="Shaw J."/>
            <person name="Wu H."/>
            <person name="Hsiao K."/>
            <person name="Chao Y."/>
            <person name="Chu M."/>
            <person name="Cheng C."/>
            <person name="Hour A."/>
            <person name="Lee P."/>
            <person name="Lin S."/>
            <person name="Lin Y."/>
            <person name="Liou J."/>
            <person name="Liu S."/>
            <person name="Hsing Y."/>
            <person name="Raghuvanshi S."/>
            <person name="Mohanty A."/>
            <person name="Bharti A.K."/>
            <person name="Gaur A."/>
            <person name="Gupta V."/>
            <person name="Kumar D."/>
            <person name="Ravi V."/>
            <person name="Vij S."/>
            <person name="Kapur A."/>
            <person name="Khurana P."/>
            <person name="Khurana P."/>
            <person name="Khurana J.P."/>
            <person name="Tyagi A.K."/>
            <person name="Gaikwad K."/>
            <person name="Singh A."/>
            <person name="Dalal V."/>
            <person name="Srivastava S."/>
            <person name="Dixit A."/>
            <person name="Pal A.K."/>
            <person name="Ghazi I.A."/>
            <person name="Yadav M."/>
            <person name="Pandit A."/>
            <person name="Bhargava A."/>
            <person name="Sureshbabu K."/>
            <person name="Batra K."/>
            <person name="Sharma T.R."/>
            <person name="Mohapatra T."/>
            <person name="Singh N.K."/>
            <person name="Messing J."/>
            <person name="Nelson A.B."/>
            <person name="Fuks G."/>
            <person name="Kavchok S."/>
            <person name="Keizer G."/>
            <person name="Linton E."/>
            <person name="Llaca V."/>
            <person name="Song R."/>
            <person name="Tanyolac B."/>
            <person name="Young S."/>
            <person name="Ho-Il K."/>
            <person name="Hahn J.H."/>
            <person name="Sangsakoo G."/>
            <person name="Vanavichit A."/>
            <person name="de Mattos Luiz.A.T."/>
            <person name="Zimmer P.D."/>
            <person name="Malone G."/>
            <person name="Dellagostin O."/>
            <person name="de Oliveira A.C."/>
            <person name="Bevan M."/>
            <person name="Bancroft I."/>
            <person name="Minx P."/>
            <person name="Cordum H."/>
            <person name="Wilson R."/>
            <person name="Cheng Z."/>
            <person name="Jin W."/>
            <person name="Jiang J."/>
            <person name="Leong S.A."/>
            <person name="Iwama H."/>
            <person name="Gojobori T."/>
            <person name="Itoh T."/>
            <person name="Niimura Y."/>
            <person name="Fujii Y."/>
            <person name="Habara T."/>
            <person name="Sakai H."/>
            <person name="Sato Y."/>
            <person name="Wilson G."/>
            <person name="Kumar K."/>
            <person name="McCouch S."/>
            <person name="Juretic N."/>
            <person name="Hoen D."/>
            <person name="Wright S."/>
            <person name="Bruskiewich R."/>
            <person name="Bureau T."/>
            <person name="Miyao A."/>
            <person name="Hirochika H."/>
            <person name="Nishikawa T."/>
            <person name="Kadowaki K."/>
            <person name="Sugiura M."/>
            <person name="Burr B."/>
            <person name="Sasaki T."/>
        </authorList>
    </citation>
    <scope>NUCLEOTIDE SEQUENCE [LARGE SCALE GENOMIC DNA]</scope>
    <source>
        <strain evidence="4">cv. Nipponbare</strain>
    </source>
</reference>
<protein>
    <submittedName>
        <fullName evidence="3">Uncharacterized protein</fullName>
    </submittedName>
</protein>